<dbReference type="InterPro" id="IPR001451">
    <property type="entry name" value="Hexapep"/>
</dbReference>
<dbReference type="AlphaFoldDB" id="A0A2U3BDC9"/>
<keyword evidence="3 4" id="KW-0012">Acyltransferase</keyword>
<comment type="caution">
    <text evidence="4">The sequence shown here is derived from an EMBL/GenBank/DDBJ whole genome shotgun (WGS) entry which is preliminary data.</text>
</comment>
<evidence type="ECO:0000313" key="5">
    <source>
        <dbReference type="Proteomes" id="UP000245362"/>
    </source>
</evidence>
<organism evidence="4 5">
    <name type="scientific">Vibrio albus</name>
    <dbReference type="NCBI Taxonomy" id="2200953"/>
    <lineage>
        <taxon>Bacteria</taxon>
        <taxon>Pseudomonadati</taxon>
        <taxon>Pseudomonadota</taxon>
        <taxon>Gammaproteobacteria</taxon>
        <taxon>Vibrionales</taxon>
        <taxon>Vibrionaceae</taxon>
        <taxon>Vibrio</taxon>
    </lineage>
</organism>
<keyword evidence="2" id="KW-0677">Repeat</keyword>
<keyword evidence="1 4" id="KW-0808">Transferase</keyword>
<evidence type="ECO:0000313" key="4">
    <source>
        <dbReference type="EMBL" id="PWI34809.1"/>
    </source>
</evidence>
<sequence length="191" mass="20955">MRGKVFNIRKLVFKLIFKLKLKIVSVINLIKFKLIWSIGRKCIFEGSIYIHDPSANVEIGDNVRFGPMVRIGGCSGSKIKIGNNVSINQGSYIISEESIVIGDDCRIGEYISIRDNDHRYQNPSTLIRKQGFMSKSVVIGNDVWIGRGSVICKGVSIGDGAVIGANSVVTKDVETMSVVAGIPAKVIKIRQ</sequence>
<dbReference type="InterPro" id="IPR051159">
    <property type="entry name" value="Hexapeptide_acetyltransf"/>
</dbReference>
<protein>
    <submittedName>
        <fullName evidence="4">Acyltransferase</fullName>
    </submittedName>
</protein>
<evidence type="ECO:0000256" key="3">
    <source>
        <dbReference type="ARBA" id="ARBA00023315"/>
    </source>
</evidence>
<dbReference type="GO" id="GO:0016746">
    <property type="term" value="F:acyltransferase activity"/>
    <property type="evidence" value="ECO:0007669"/>
    <property type="project" value="UniProtKB-KW"/>
</dbReference>
<dbReference type="Proteomes" id="UP000245362">
    <property type="component" value="Unassembled WGS sequence"/>
</dbReference>
<dbReference type="PANTHER" id="PTHR23416">
    <property type="entry name" value="SIALIC ACID SYNTHASE-RELATED"/>
    <property type="match status" value="1"/>
</dbReference>
<keyword evidence="5" id="KW-1185">Reference proteome</keyword>
<evidence type="ECO:0000256" key="1">
    <source>
        <dbReference type="ARBA" id="ARBA00022679"/>
    </source>
</evidence>
<reference evidence="4 5" key="1">
    <citation type="submission" date="2018-05" db="EMBL/GenBank/DDBJ databases">
        <title>Vibrio limimaris sp. nov., isolated from marine sediment.</title>
        <authorList>
            <person name="Li C.-M."/>
        </authorList>
    </citation>
    <scope>NUCLEOTIDE SEQUENCE [LARGE SCALE GENOMIC DNA]</scope>
    <source>
        <strain evidence="4 5">E4404</strain>
    </source>
</reference>
<dbReference type="SUPFAM" id="SSF51161">
    <property type="entry name" value="Trimeric LpxA-like enzymes"/>
    <property type="match status" value="1"/>
</dbReference>
<dbReference type="PROSITE" id="PS00101">
    <property type="entry name" value="HEXAPEP_TRANSFERASES"/>
    <property type="match status" value="1"/>
</dbReference>
<dbReference type="Gene3D" id="2.160.10.10">
    <property type="entry name" value="Hexapeptide repeat proteins"/>
    <property type="match status" value="1"/>
</dbReference>
<proteinExistence type="predicted"/>
<gene>
    <name evidence="4" type="ORF">DI392_00555</name>
</gene>
<name>A0A2U3BDC9_9VIBR</name>
<dbReference type="PANTHER" id="PTHR23416:SF78">
    <property type="entry name" value="LIPOPOLYSACCHARIDE BIOSYNTHESIS O-ACETYL TRANSFERASE WBBJ-RELATED"/>
    <property type="match status" value="1"/>
</dbReference>
<dbReference type="InterPro" id="IPR011004">
    <property type="entry name" value="Trimer_LpxA-like_sf"/>
</dbReference>
<accession>A0A2U3BDC9</accession>
<dbReference type="OrthoDB" id="9815592at2"/>
<dbReference type="Pfam" id="PF00132">
    <property type="entry name" value="Hexapep"/>
    <property type="match status" value="1"/>
</dbReference>
<dbReference type="InterPro" id="IPR018357">
    <property type="entry name" value="Hexapep_transf_CS"/>
</dbReference>
<dbReference type="CDD" id="cd04647">
    <property type="entry name" value="LbH_MAT_like"/>
    <property type="match status" value="1"/>
</dbReference>
<dbReference type="EMBL" id="QFWT01000001">
    <property type="protein sequence ID" value="PWI34809.1"/>
    <property type="molecule type" value="Genomic_DNA"/>
</dbReference>
<evidence type="ECO:0000256" key="2">
    <source>
        <dbReference type="ARBA" id="ARBA00022737"/>
    </source>
</evidence>